<dbReference type="AlphaFoldDB" id="A0A7K2IV45"/>
<evidence type="ECO:0000259" key="1">
    <source>
        <dbReference type="Pfam" id="PF04738"/>
    </source>
</evidence>
<name>A0A7K2IV45_9ACTN</name>
<gene>
    <name evidence="2" type="ORF">GTW20_16635</name>
</gene>
<dbReference type="Pfam" id="PF04738">
    <property type="entry name" value="Lant_dehydr_N"/>
    <property type="match status" value="1"/>
</dbReference>
<proteinExistence type="predicted"/>
<reference evidence="2 3" key="1">
    <citation type="journal article" date="2019" name="Nat. Commun.">
        <title>The antimicrobial potential of Streptomyces from insect microbiomes.</title>
        <authorList>
            <person name="Chevrette M.G."/>
            <person name="Carlson C.M."/>
            <person name="Ortega H.E."/>
            <person name="Thomas C."/>
            <person name="Ananiev G.E."/>
            <person name="Barns K.J."/>
            <person name="Book A.J."/>
            <person name="Cagnazzo J."/>
            <person name="Carlos C."/>
            <person name="Flanigan W."/>
            <person name="Grubbs K.J."/>
            <person name="Horn H.A."/>
            <person name="Hoffmann F.M."/>
            <person name="Klassen J.L."/>
            <person name="Knack J.J."/>
            <person name="Lewin G.R."/>
            <person name="McDonald B.R."/>
            <person name="Muller L."/>
            <person name="Melo W.G.P."/>
            <person name="Pinto-Tomas A.A."/>
            <person name="Schmitz A."/>
            <person name="Wendt-Pienkowski E."/>
            <person name="Wildman S."/>
            <person name="Zhao M."/>
            <person name="Zhang F."/>
            <person name="Bugni T.S."/>
            <person name="Andes D.R."/>
            <person name="Pupo M.T."/>
            <person name="Currie C.R."/>
        </authorList>
    </citation>
    <scope>NUCLEOTIDE SEQUENCE [LARGE SCALE GENOMIC DNA]</scope>
    <source>
        <strain evidence="2 3">SID5840</strain>
    </source>
</reference>
<dbReference type="InterPro" id="IPR006827">
    <property type="entry name" value="Lant_deHydtase_N"/>
</dbReference>
<sequence>MTVVRVAGLPGESARVGRLPETVRRLRDLRELRRGMRDRGDRAADLLYPAIGGCEDRDVRRALLACRRAVHNGRAPLPLPEGALARLTEEGRELLDRLRSDHERWERDLTRAKEAFRTERTEASHRLAALVRDEDFLRALAMASDALFPDVEAWLAGPPDAAEHLNTRRRVLSYVLRTALKTSPFSTLTTAGLIGGTVDGESAEVSSLGSGLPAPDRLSRHLELNAEIESRLERLLVAVHGPRILRANPTLTVSGERLLVVHPDGRFLGVPALPWVLRLVERAGRGAAPTELVELLTGEFGAGEEEASTSLDRLVTAGVLQADLDVPDQISDRPSAIADRLESPAGDPVRRLAEAVRDVEKADEPTGRWMSLGLLRSATERALSAAGGDATLIPGKYLCYEDAVPDWNTPPRAPDLKGMEEDLHRVRRLVAVFDGALPGRLAMADLIERRFGAGTPVGPVEAWMAWGEAVASPGGTMAAGGGGGELRELRENPFHLGETGLPRVEELRRIQAGLLDVLFPEDHDGDTVHADTEALDRSLSDLPPWLPHDHPTTLFLQPLPDGTVVFNAAAPGHGASAARVSRRVGRPAREETWEGPLRVEVMGLFRSSLNRVAPLASHELEWPGCVPTLPPERRVRPADLEIRVNPDSGLPTLWWRVEDRPVRLIHRGTMARCWLPPALRFLLDLTTPLSEAWALVGRSRELYVDPKPSEISILPRLRVGRTLLERRTWIVPCREFDGAGGDDFDRFSEVRERAEELGLPEVVFARAADPGGSAEEQVMAKAKDRKPRPLDLCSWWGVEELSRMSKGRETLVFQEAAPAVFGPDRVAEYAVELPGDRP</sequence>
<dbReference type="Proteomes" id="UP000467124">
    <property type="component" value="Unassembled WGS sequence"/>
</dbReference>
<evidence type="ECO:0000313" key="2">
    <source>
        <dbReference type="EMBL" id="MYR33838.1"/>
    </source>
</evidence>
<accession>A0A7K2IV45</accession>
<dbReference type="EMBL" id="WWHY01000001">
    <property type="protein sequence ID" value="MYR33838.1"/>
    <property type="molecule type" value="Genomic_DNA"/>
</dbReference>
<dbReference type="RefSeq" id="WP_161111328.1">
    <property type="nucleotide sequence ID" value="NZ_WWHY01000001.1"/>
</dbReference>
<feature type="domain" description="Lantibiotic dehydratase N-terminal" evidence="1">
    <location>
        <begin position="133"/>
        <end position="375"/>
    </location>
</feature>
<protein>
    <submittedName>
        <fullName evidence="2">Lantibiotic dehydratase</fullName>
    </submittedName>
</protein>
<comment type="caution">
    <text evidence="2">The sequence shown here is derived from an EMBL/GenBank/DDBJ whole genome shotgun (WGS) entry which is preliminary data.</text>
</comment>
<evidence type="ECO:0000313" key="3">
    <source>
        <dbReference type="Proteomes" id="UP000467124"/>
    </source>
</evidence>
<organism evidence="2 3">
    <name type="scientific">Nocardiopsis alba</name>
    <dbReference type="NCBI Taxonomy" id="53437"/>
    <lineage>
        <taxon>Bacteria</taxon>
        <taxon>Bacillati</taxon>
        <taxon>Actinomycetota</taxon>
        <taxon>Actinomycetes</taxon>
        <taxon>Streptosporangiales</taxon>
        <taxon>Nocardiopsidaceae</taxon>
        <taxon>Nocardiopsis</taxon>
    </lineage>
</organism>